<organism evidence="2 3">
    <name type="scientific">Potamilus streckersoni</name>
    <dbReference type="NCBI Taxonomy" id="2493646"/>
    <lineage>
        <taxon>Eukaryota</taxon>
        <taxon>Metazoa</taxon>
        <taxon>Spiralia</taxon>
        <taxon>Lophotrochozoa</taxon>
        <taxon>Mollusca</taxon>
        <taxon>Bivalvia</taxon>
        <taxon>Autobranchia</taxon>
        <taxon>Heteroconchia</taxon>
        <taxon>Palaeoheterodonta</taxon>
        <taxon>Unionida</taxon>
        <taxon>Unionoidea</taxon>
        <taxon>Unionidae</taxon>
        <taxon>Ambleminae</taxon>
        <taxon>Lampsilini</taxon>
        <taxon>Potamilus</taxon>
    </lineage>
</organism>
<evidence type="ECO:0000313" key="2">
    <source>
        <dbReference type="EMBL" id="KAK3604568.1"/>
    </source>
</evidence>
<dbReference type="InterPro" id="IPR002044">
    <property type="entry name" value="CBM20"/>
</dbReference>
<reference evidence="2" key="3">
    <citation type="submission" date="2023-05" db="EMBL/GenBank/DDBJ databases">
        <authorList>
            <person name="Smith C.H."/>
        </authorList>
    </citation>
    <scope>NUCLEOTIDE SEQUENCE</scope>
    <source>
        <strain evidence="2">CHS0354</strain>
        <tissue evidence="2">Mantle</tissue>
    </source>
</reference>
<sequence>MKHQVVIIKLRTKFNILDRKNQCVGILVSPNGIGGWDDTRPLLAENVGQDYWEAYFSVPAATRLEWIWIVYDLSLKRVLRWESTAKRSLVAPYTDSYMSIPWEGKESPMVPLVKNPVFGFTASIRQNSPSIRNVDSVPSMSHISPMSKKNNSVTFTDIQNKTTPGETSDAVCSARTRLESCTDNINVETSINMNITVDLTF</sequence>
<evidence type="ECO:0000259" key="1">
    <source>
        <dbReference type="Pfam" id="PF00686"/>
    </source>
</evidence>
<feature type="domain" description="CBM20" evidence="1">
    <location>
        <begin position="19"/>
        <end position="97"/>
    </location>
</feature>
<dbReference type="EMBL" id="JAEAOA010001571">
    <property type="protein sequence ID" value="KAK3604568.1"/>
    <property type="molecule type" value="Genomic_DNA"/>
</dbReference>
<dbReference type="Pfam" id="PF00686">
    <property type="entry name" value="CBM_20"/>
    <property type="match status" value="1"/>
</dbReference>
<name>A0AAE0T7F1_9BIVA</name>
<comment type="caution">
    <text evidence="2">The sequence shown here is derived from an EMBL/GenBank/DDBJ whole genome shotgun (WGS) entry which is preliminary data.</text>
</comment>
<accession>A0AAE0T7F1</accession>
<dbReference type="SUPFAM" id="SSF49452">
    <property type="entry name" value="Starch-binding domain-like"/>
    <property type="match status" value="1"/>
</dbReference>
<dbReference type="InterPro" id="IPR013783">
    <property type="entry name" value="Ig-like_fold"/>
</dbReference>
<keyword evidence="3" id="KW-1185">Reference proteome</keyword>
<dbReference type="AlphaFoldDB" id="A0AAE0T7F1"/>
<proteinExistence type="predicted"/>
<dbReference type="GO" id="GO:2001070">
    <property type="term" value="F:starch binding"/>
    <property type="evidence" value="ECO:0007669"/>
    <property type="project" value="InterPro"/>
</dbReference>
<gene>
    <name evidence="2" type="ORF">CHS0354_026259</name>
</gene>
<protein>
    <recommendedName>
        <fullName evidence="1">CBM20 domain-containing protein</fullName>
    </recommendedName>
</protein>
<dbReference type="InterPro" id="IPR013784">
    <property type="entry name" value="Carb-bd-like_fold"/>
</dbReference>
<dbReference type="Gene3D" id="2.60.40.10">
    <property type="entry name" value="Immunoglobulins"/>
    <property type="match status" value="1"/>
</dbReference>
<evidence type="ECO:0000313" key="3">
    <source>
        <dbReference type="Proteomes" id="UP001195483"/>
    </source>
</evidence>
<dbReference type="Proteomes" id="UP001195483">
    <property type="component" value="Unassembled WGS sequence"/>
</dbReference>
<reference evidence="2" key="1">
    <citation type="journal article" date="2021" name="Genome Biol. Evol.">
        <title>A High-Quality Reference Genome for a Parasitic Bivalve with Doubly Uniparental Inheritance (Bivalvia: Unionida).</title>
        <authorList>
            <person name="Smith C.H."/>
        </authorList>
    </citation>
    <scope>NUCLEOTIDE SEQUENCE</scope>
    <source>
        <strain evidence="2">CHS0354</strain>
    </source>
</reference>
<reference evidence="2" key="2">
    <citation type="journal article" date="2021" name="Genome Biol. Evol.">
        <title>Developing a high-quality reference genome for a parasitic bivalve with doubly uniparental inheritance (Bivalvia: Unionida).</title>
        <authorList>
            <person name="Smith C.H."/>
        </authorList>
    </citation>
    <scope>NUCLEOTIDE SEQUENCE</scope>
    <source>
        <strain evidence="2">CHS0354</strain>
        <tissue evidence="2">Mantle</tissue>
    </source>
</reference>